<dbReference type="CDD" id="cd00051">
    <property type="entry name" value="EFh"/>
    <property type="match status" value="1"/>
</dbReference>
<evidence type="ECO:0000313" key="11">
    <source>
        <dbReference type="Proteomes" id="UP000650467"/>
    </source>
</evidence>
<dbReference type="SMART" id="SM00220">
    <property type="entry name" value="S_TKc"/>
    <property type="match status" value="1"/>
</dbReference>
<dbReference type="SUPFAM" id="SSF47473">
    <property type="entry name" value="EF-hand"/>
    <property type="match status" value="1"/>
</dbReference>
<feature type="compositionally biased region" description="Low complexity" evidence="7">
    <location>
        <begin position="1047"/>
        <end position="1066"/>
    </location>
</feature>
<accession>A0A835WAT4</accession>
<evidence type="ECO:0000259" key="9">
    <source>
        <dbReference type="PROSITE" id="PS50222"/>
    </source>
</evidence>
<dbReference type="InterPro" id="IPR050205">
    <property type="entry name" value="CDPK_Ser/Thr_kinases"/>
</dbReference>
<feature type="domain" description="Protein kinase" evidence="8">
    <location>
        <begin position="56"/>
        <end position="316"/>
    </location>
</feature>
<dbReference type="Gene3D" id="3.30.200.20">
    <property type="entry name" value="Phosphorylase Kinase, domain 1"/>
    <property type="match status" value="1"/>
</dbReference>
<dbReference type="PANTHER" id="PTHR24349">
    <property type="entry name" value="SERINE/THREONINE-PROTEIN KINASE"/>
    <property type="match status" value="1"/>
</dbReference>
<evidence type="ECO:0000256" key="1">
    <source>
        <dbReference type="ARBA" id="ARBA00022527"/>
    </source>
</evidence>
<feature type="region of interest" description="Disordered" evidence="7">
    <location>
        <begin position="472"/>
        <end position="495"/>
    </location>
</feature>
<sequence>MGCSSSKPSYEAQDSGVHELANADDARKSAALKAEALRTADEMFELSKGRRFHENYTRLTLTSYGASCKVLTAYHRVTNKKVAVKTIPKSRKQLEKQRQKVKLEIGTFRLVEDHPNAVRVLEIFEGAECYYICMECCEGGELFDHISKKQASFTERQAAHLLRSLMLFVAHMHGKGIAHLDIKPENIMFDSEGANGVLKVLDFGSSMFVQPNETVRNAFGTVRYASPEMANDVCGQKADIWSAGVVMYILLCGRAPFLKGNDVDTLNLIKSGPRVKFAGERWAGISQSAKDCIKALLEPNPRHRPSAVAVLNMPWLKQQAPETIIVPDTLRHLRAFANQSRIRRLLLGLMADQLVGSGANQLLGQFYTLDKDFSGTLEVSELVKAAKEAIPDLSEHEINRMFEALDVDRTGTVDIKEFFAGLIQTIDEEKQTLVAQKSFTMLDKRGAGFVTKEAFMEVLLERAQAGTLRTLAPKAEQTGRPGAPSLDGSVASSHVPVTHGRTSGADGGEARVLLDPGLVSELEQEFADLDANGDGVLSFEEFKAILGIQSTPEGLQLTQPQLPAVPSIAENMETLAQTLRTRTRSHSALDEAARATSGTTPGGGHTHHSLGGLMGGRHRHSNSGGPSSTGALGAGGPSATSAQGGQRRHSSSSRDPAPGRSSASGTPLPGGIASATSQGGAKRRSHTGSGPLRLVGGGGGGALSHGGGRLQEGEEGEEDEDDGGRGGGSGLPAAVLSGMAGVDRAAIDLEQPLDMETRDLLQLLAPAKRTPSSAAYGASRGMSGGLGGGGGGGGEPGSARTPSVRDIHSQTVAALLQRAASIGASRGASMTAAAAMASLGRQPSVRHHASGGGASGAGGTSNGGGGGHAPHLGSLPPLPSGASYHEDGRIAASARAALAAAEVAAAAGPVMEAELSDYYRAEPTTPAAVQLSASGGGGGVSTSGIMSGPSAQGLLAGIGGSGAVGYGASPAQSPRSSLQKVLLPAAAPPGSVPGALDASAAVAAAAAEAAAAAASHAPLLAGLTGSSDEDGDGRWRAGSAGGGGGKLAARAPANGGSGSRGSSPSGAGPGAGL</sequence>
<feature type="compositionally biased region" description="Gly residues" evidence="7">
    <location>
        <begin position="782"/>
        <end position="796"/>
    </location>
</feature>
<proteinExistence type="predicted"/>
<feature type="compositionally biased region" description="Acidic residues" evidence="7">
    <location>
        <begin position="713"/>
        <end position="722"/>
    </location>
</feature>
<dbReference type="Pfam" id="PF13202">
    <property type="entry name" value="EF-hand_5"/>
    <property type="match status" value="1"/>
</dbReference>
<evidence type="ECO:0008006" key="12">
    <source>
        <dbReference type="Google" id="ProtNLM"/>
    </source>
</evidence>
<dbReference type="SUPFAM" id="SSF56112">
    <property type="entry name" value="Protein kinase-like (PK-like)"/>
    <property type="match status" value="1"/>
</dbReference>
<feature type="compositionally biased region" description="Gly residues" evidence="7">
    <location>
        <begin position="850"/>
        <end position="868"/>
    </location>
</feature>
<dbReference type="InterPro" id="IPR008271">
    <property type="entry name" value="Ser/Thr_kinase_AS"/>
</dbReference>
<feature type="region of interest" description="Disordered" evidence="7">
    <location>
        <begin position="769"/>
        <end position="806"/>
    </location>
</feature>
<evidence type="ECO:0000256" key="3">
    <source>
        <dbReference type="ARBA" id="ARBA00022741"/>
    </source>
</evidence>
<dbReference type="Gene3D" id="1.10.238.10">
    <property type="entry name" value="EF-hand"/>
    <property type="match status" value="3"/>
</dbReference>
<dbReference type="OrthoDB" id="40902at2759"/>
<evidence type="ECO:0000259" key="8">
    <source>
        <dbReference type="PROSITE" id="PS50011"/>
    </source>
</evidence>
<dbReference type="PROSITE" id="PS00018">
    <property type="entry name" value="EF_HAND_1"/>
    <property type="match status" value="2"/>
</dbReference>
<keyword evidence="5" id="KW-0106">Calcium</keyword>
<feature type="domain" description="EF-hand" evidence="9">
    <location>
        <begin position="393"/>
        <end position="428"/>
    </location>
</feature>
<feature type="compositionally biased region" description="Gly residues" evidence="7">
    <location>
        <begin position="695"/>
        <end position="710"/>
    </location>
</feature>
<dbReference type="GO" id="GO:0005524">
    <property type="term" value="F:ATP binding"/>
    <property type="evidence" value="ECO:0007669"/>
    <property type="project" value="UniProtKB-KW"/>
</dbReference>
<keyword evidence="11" id="KW-1185">Reference proteome</keyword>
<keyword evidence="2" id="KW-0808">Transferase</keyword>
<gene>
    <name evidence="10" type="ORF">HXX76_002304</name>
</gene>
<feature type="region of interest" description="Disordered" evidence="7">
    <location>
        <begin position="1021"/>
        <end position="1073"/>
    </location>
</feature>
<evidence type="ECO:0000256" key="6">
    <source>
        <dbReference type="ARBA" id="ARBA00022840"/>
    </source>
</evidence>
<dbReference type="Pfam" id="PF13499">
    <property type="entry name" value="EF-hand_7"/>
    <property type="match status" value="1"/>
</dbReference>
<dbReference type="EMBL" id="JAEHOC010000003">
    <property type="protein sequence ID" value="KAG2443965.1"/>
    <property type="molecule type" value="Genomic_DNA"/>
</dbReference>
<keyword evidence="1" id="KW-0723">Serine/threonine-protein kinase</keyword>
<dbReference type="AlphaFoldDB" id="A0A835WAT4"/>
<dbReference type="PROSITE" id="PS50011">
    <property type="entry name" value="PROTEIN_KINASE_DOM"/>
    <property type="match status" value="1"/>
</dbReference>
<feature type="compositionally biased region" description="Low complexity" evidence="7">
    <location>
        <begin position="869"/>
        <end position="883"/>
    </location>
</feature>
<dbReference type="GO" id="GO:0004674">
    <property type="term" value="F:protein serine/threonine kinase activity"/>
    <property type="evidence" value="ECO:0007669"/>
    <property type="project" value="UniProtKB-KW"/>
</dbReference>
<dbReference type="FunFam" id="3.30.200.20:FF:001145">
    <property type="entry name" value="Predicted protein"/>
    <property type="match status" value="1"/>
</dbReference>
<dbReference type="FunFam" id="1.10.510.10:FF:000571">
    <property type="entry name" value="Maternal embryonic leucine zipper kinase"/>
    <property type="match status" value="1"/>
</dbReference>
<comment type="caution">
    <text evidence="10">The sequence shown here is derived from an EMBL/GenBank/DDBJ whole genome shotgun (WGS) entry which is preliminary data.</text>
</comment>
<dbReference type="PROSITE" id="PS50222">
    <property type="entry name" value="EF_HAND_2"/>
    <property type="match status" value="2"/>
</dbReference>
<dbReference type="Pfam" id="PF00069">
    <property type="entry name" value="Pkinase"/>
    <property type="match status" value="1"/>
</dbReference>
<protein>
    <recommendedName>
        <fullName evidence="12">Non-specific serine/threonine protein kinase</fullName>
    </recommendedName>
</protein>
<dbReference type="InterPro" id="IPR011009">
    <property type="entry name" value="Kinase-like_dom_sf"/>
</dbReference>
<evidence type="ECO:0000256" key="2">
    <source>
        <dbReference type="ARBA" id="ARBA00022679"/>
    </source>
</evidence>
<feature type="region of interest" description="Disordered" evidence="7">
    <location>
        <begin position="839"/>
        <end position="884"/>
    </location>
</feature>
<name>A0A835WAT4_CHLIN</name>
<dbReference type="SMART" id="SM00054">
    <property type="entry name" value="EFh"/>
    <property type="match status" value="4"/>
</dbReference>
<evidence type="ECO:0000256" key="7">
    <source>
        <dbReference type="SAM" id="MobiDB-lite"/>
    </source>
</evidence>
<evidence type="ECO:0000256" key="5">
    <source>
        <dbReference type="ARBA" id="ARBA00022837"/>
    </source>
</evidence>
<evidence type="ECO:0000313" key="10">
    <source>
        <dbReference type="EMBL" id="KAG2443965.1"/>
    </source>
</evidence>
<reference evidence="10" key="1">
    <citation type="journal article" date="2020" name="bioRxiv">
        <title>Comparative genomics of Chlamydomonas.</title>
        <authorList>
            <person name="Craig R.J."/>
            <person name="Hasan A.R."/>
            <person name="Ness R.W."/>
            <person name="Keightley P.D."/>
        </authorList>
    </citation>
    <scope>NUCLEOTIDE SEQUENCE</scope>
    <source>
        <strain evidence="10">SAG 7.73</strain>
    </source>
</reference>
<feature type="domain" description="EF-hand" evidence="9">
    <location>
        <begin position="517"/>
        <end position="552"/>
    </location>
</feature>
<dbReference type="InterPro" id="IPR002048">
    <property type="entry name" value="EF_hand_dom"/>
</dbReference>
<dbReference type="InterPro" id="IPR011992">
    <property type="entry name" value="EF-hand-dom_pair"/>
</dbReference>
<organism evidence="10 11">
    <name type="scientific">Chlamydomonas incerta</name>
    <dbReference type="NCBI Taxonomy" id="51695"/>
    <lineage>
        <taxon>Eukaryota</taxon>
        <taxon>Viridiplantae</taxon>
        <taxon>Chlorophyta</taxon>
        <taxon>core chlorophytes</taxon>
        <taxon>Chlorophyceae</taxon>
        <taxon>CS clade</taxon>
        <taxon>Chlamydomonadales</taxon>
        <taxon>Chlamydomonadaceae</taxon>
        <taxon>Chlamydomonas</taxon>
    </lineage>
</organism>
<dbReference type="InterPro" id="IPR000719">
    <property type="entry name" value="Prot_kinase_dom"/>
</dbReference>
<dbReference type="InterPro" id="IPR018247">
    <property type="entry name" value="EF_Hand_1_Ca_BS"/>
</dbReference>
<keyword evidence="4" id="KW-0418">Kinase</keyword>
<feature type="region of interest" description="Disordered" evidence="7">
    <location>
        <begin position="581"/>
        <end position="735"/>
    </location>
</feature>
<evidence type="ECO:0000256" key="4">
    <source>
        <dbReference type="ARBA" id="ARBA00022777"/>
    </source>
</evidence>
<dbReference type="PROSITE" id="PS00108">
    <property type="entry name" value="PROTEIN_KINASE_ST"/>
    <property type="match status" value="1"/>
</dbReference>
<dbReference type="Proteomes" id="UP000650467">
    <property type="component" value="Unassembled WGS sequence"/>
</dbReference>
<dbReference type="Gene3D" id="1.10.510.10">
    <property type="entry name" value="Transferase(Phosphotransferase) domain 1"/>
    <property type="match status" value="1"/>
</dbReference>
<keyword evidence="3" id="KW-0547">Nucleotide-binding</keyword>
<dbReference type="GO" id="GO:0005509">
    <property type="term" value="F:calcium ion binding"/>
    <property type="evidence" value="ECO:0007669"/>
    <property type="project" value="InterPro"/>
</dbReference>
<keyword evidence="6" id="KW-0067">ATP-binding</keyword>